<dbReference type="Gramene" id="LPERR08G13140.1">
    <property type="protein sequence ID" value="LPERR08G13140.1"/>
    <property type="gene ID" value="LPERR08G13140"/>
</dbReference>
<evidence type="ECO:0000313" key="10">
    <source>
        <dbReference type="Proteomes" id="UP000032180"/>
    </source>
</evidence>
<dbReference type="Gene3D" id="4.10.1110.10">
    <property type="entry name" value="AN1-like Zinc finger"/>
    <property type="match status" value="2"/>
</dbReference>
<feature type="domain" description="AN1-type" evidence="8">
    <location>
        <begin position="329"/>
        <end position="375"/>
    </location>
</feature>
<dbReference type="SUPFAM" id="SSF118310">
    <property type="entry name" value="AN1-like Zinc finger"/>
    <property type="match status" value="2"/>
</dbReference>
<keyword evidence="10" id="KW-1185">Reference proteome</keyword>
<dbReference type="InterPro" id="IPR050652">
    <property type="entry name" value="AN1_A20_ZnFinger"/>
</dbReference>
<dbReference type="Gene3D" id="1.20.5.4770">
    <property type="match status" value="3"/>
</dbReference>
<reference evidence="9" key="3">
    <citation type="submission" date="2015-04" db="UniProtKB">
        <authorList>
            <consortium name="EnsemblPlants"/>
        </authorList>
    </citation>
    <scope>IDENTIFICATION</scope>
</reference>
<evidence type="ECO:0000313" key="9">
    <source>
        <dbReference type="EnsemblPlants" id="LPERR08G13140.1"/>
    </source>
</evidence>
<evidence type="ECO:0000256" key="2">
    <source>
        <dbReference type="ARBA" id="ARBA00022723"/>
    </source>
</evidence>
<keyword evidence="4" id="KW-0862">Zinc</keyword>
<evidence type="ECO:0000256" key="1">
    <source>
        <dbReference type="ARBA" id="ARBA00003732"/>
    </source>
</evidence>
<reference evidence="10" key="2">
    <citation type="submission" date="2013-12" db="EMBL/GenBank/DDBJ databases">
        <authorList>
            <person name="Yu Y."/>
            <person name="Lee S."/>
            <person name="de Baynast K."/>
            <person name="Wissotski M."/>
            <person name="Liu L."/>
            <person name="Talag J."/>
            <person name="Goicoechea J."/>
            <person name="Angelova A."/>
            <person name="Jetty R."/>
            <person name="Kudrna D."/>
            <person name="Golser W."/>
            <person name="Rivera L."/>
            <person name="Zhang J."/>
            <person name="Wing R."/>
        </authorList>
    </citation>
    <scope>NUCLEOTIDE SEQUENCE</scope>
</reference>
<feature type="domain" description="A20-type" evidence="7">
    <location>
        <begin position="74"/>
        <end position="110"/>
    </location>
</feature>
<dbReference type="InterPro" id="IPR000058">
    <property type="entry name" value="Znf_AN1"/>
</dbReference>
<dbReference type="STRING" id="77586.A0A0D9X878"/>
<dbReference type="InterPro" id="IPR035896">
    <property type="entry name" value="AN1-like_Znf"/>
</dbReference>
<dbReference type="Pfam" id="PF01428">
    <property type="entry name" value="zf-AN1"/>
    <property type="match status" value="2"/>
</dbReference>
<accession>A0A0D9X878</accession>
<dbReference type="HOGENOM" id="CLU_057016_2_0_1"/>
<dbReference type="PROSITE" id="PS51036">
    <property type="entry name" value="ZF_A20"/>
    <property type="match status" value="3"/>
</dbReference>
<sequence>MEKQQQTSAAAPLCANRCGFFGSAATKNLCSKCYRDHLKDSSSSSSSASSPATATAAAAPADVTSKIAVKKEEENSKELCANGCGFFGSKETNSLCSNSKCYRDHLKSSSMPLPPAIASAPVDVAVTATSLKGKEEAAAASTQDVAASLSSAAPPPAKPTRCVSCKKKVGLLGFECRCGGMFCSVHRYADKHACTHDFKKTDREKIAKENPLAIDRADDDSGADSAVVISISDQLVAAAANMAEQQHAAAAGGPALCANGCGFFGSAATKNLCSKCYRDHLKAASPSLPAIATVPDVAYEIKSAAAVTVTPSTSLTATTTQDGAAPAPPAKPNRCASCKKNVGLLGFECRCGGMFCSVHRYADKHACTHDFEKADREKIAKENPLVVASKINKF</sequence>
<feature type="domain" description="A20-type" evidence="7">
    <location>
        <begin position="8"/>
        <end position="42"/>
    </location>
</feature>
<dbReference type="Pfam" id="PF01754">
    <property type="entry name" value="zf-A20"/>
    <property type="match status" value="3"/>
</dbReference>
<name>A0A0D9X878_9ORYZ</name>
<dbReference type="PANTHER" id="PTHR10634:SF98">
    <property type="entry name" value="ZINC FINGER A20 AND AN1 DOMAIN-CONTAINING STRESS-ASSOCIATED PROTEIN 3"/>
    <property type="match status" value="1"/>
</dbReference>
<feature type="domain" description="A20-type" evidence="7">
    <location>
        <begin position="251"/>
        <end position="285"/>
    </location>
</feature>
<dbReference type="eggNOG" id="KOG3173">
    <property type="taxonomic scope" value="Eukaryota"/>
</dbReference>
<dbReference type="AlphaFoldDB" id="A0A0D9X878"/>
<keyword evidence="3 6" id="KW-0863">Zinc-finger</keyword>
<dbReference type="GO" id="GO:0008270">
    <property type="term" value="F:zinc ion binding"/>
    <property type="evidence" value="ECO:0007669"/>
    <property type="project" value="UniProtKB-KW"/>
</dbReference>
<keyword evidence="5" id="KW-0346">Stress response</keyword>
<dbReference type="Proteomes" id="UP000032180">
    <property type="component" value="Chromosome 8"/>
</dbReference>
<dbReference type="SMART" id="SM00154">
    <property type="entry name" value="ZnF_AN1"/>
    <property type="match status" value="2"/>
</dbReference>
<dbReference type="EnsemblPlants" id="LPERR08G13140.1">
    <property type="protein sequence ID" value="LPERR08G13140.1"/>
    <property type="gene ID" value="LPERR08G13140"/>
</dbReference>
<evidence type="ECO:0000256" key="4">
    <source>
        <dbReference type="ARBA" id="ARBA00022833"/>
    </source>
</evidence>
<dbReference type="PANTHER" id="PTHR10634">
    <property type="entry name" value="AN1-TYPE ZINC FINGER PROTEIN"/>
    <property type="match status" value="1"/>
</dbReference>
<evidence type="ECO:0000256" key="3">
    <source>
        <dbReference type="ARBA" id="ARBA00022771"/>
    </source>
</evidence>
<evidence type="ECO:0000259" key="7">
    <source>
        <dbReference type="PROSITE" id="PS51036"/>
    </source>
</evidence>
<dbReference type="SUPFAM" id="SSF57716">
    <property type="entry name" value="Glucocorticoid receptor-like (DNA-binding domain)"/>
    <property type="match status" value="3"/>
</dbReference>
<proteinExistence type="predicted"/>
<dbReference type="PROSITE" id="PS51039">
    <property type="entry name" value="ZF_AN1"/>
    <property type="match status" value="2"/>
</dbReference>
<comment type="function">
    <text evidence="1">May be involved in environmental stress response.</text>
</comment>
<evidence type="ECO:0008006" key="11">
    <source>
        <dbReference type="Google" id="ProtNLM"/>
    </source>
</evidence>
<evidence type="ECO:0000256" key="6">
    <source>
        <dbReference type="PROSITE-ProRule" id="PRU00449"/>
    </source>
</evidence>
<dbReference type="InterPro" id="IPR002653">
    <property type="entry name" value="Znf_A20"/>
</dbReference>
<feature type="domain" description="AN1-type" evidence="8">
    <location>
        <begin position="156"/>
        <end position="202"/>
    </location>
</feature>
<keyword evidence="2" id="KW-0479">Metal-binding</keyword>
<dbReference type="GO" id="GO:0003677">
    <property type="term" value="F:DNA binding"/>
    <property type="evidence" value="ECO:0007669"/>
    <property type="project" value="InterPro"/>
</dbReference>
<dbReference type="FunFam" id="4.10.1110.10:FF:000001">
    <property type="entry name" value="Zinc finger AN1-type containing 6"/>
    <property type="match status" value="2"/>
</dbReference>
<reference evidence="9 10" key="1">
    <citation type="submission" date="2012-08" db="EMBL/GenBank/DDBJ databases">
        <title>Oryza genome evolution.</title>
        <authorList>
            <person name="Wing R.A."/>
        </authorList>
    </citation>
    <scope>NUCLEOTIDE SEQUENCE</scope>
</reference>
<evidence type="ECO:0000259" key="8">
    <source>
        <dbReference type="PROSITE" id="PS51039"/>
    </source>
</evidence>
<organism evidence="9 10">
    <name type="scientific">Leersia perrieri</name>
    <dbReference type="NCBI Taxonomy" id="77586"/>
    <lineage>
        <taxon>Eukaryota</taxon>
        <taxon>Viridiplantae</taxon>
        <taxon>Streptophyta</taxon>
        <taxon>Embryophyta</taxon>
        <taxon>Tracheophyta</taxon>
        <taxon>Spermatophyta</taxon>
        <taxon>Magnoliopsida</taxon>
        <taxon>Liliopsida</taxon>
        <taxon>Poales</taxon>
        <taxon>Poaceae</taxon>
        <taxon>BOP clade</taxon>
        <taxon>Oryzoideae</taxon>
        <taxon>Oryzeae</taxon>
        <taxon>Oryzinae</taxon>
        <taxon>Leersia</taxon>
    </lineage>
</organism>
<dbReference type="SMART" id="SM00259">
    <property type="entry name" value="ZnF_A20"/>
    <property type="match status" value="3"/>
</dbReference>
<evidence type="ECO:0000256" key="5">
    <source>
        <dbReference type="ARBA" id="ARBA00023016"/>
    </source>
</evidence>
<protein>
    <recommendedName>
        <fullName evidence="11">AN1-type domain-containing protein</fullName>
    </recommendedName>
</protein>